<evidence type="ECO:0000313" key="1">
    <source>
        <dbReference type="EMBL" id="KAJ9483638.1"/>
    </source>
</evidence>
<reference evidence="1" key="1">
    <citation type="submission" date="2015-06" db="EMBL/GenBank/DDBJ databases">
        <authorList>
            <person name="Nguyen H."/>
        </authorList>
    </citation>
    <scope>NUCLEOTIDE SEQUENCE</scope>
    <source>
        <strain evidence="1">DAOM 180753</strain>
    </source>
</reference>
<comment type="caution">
    <text evidence="1">The sequence shown here is derived from an EMBL/GenBank/DDBJ whole genome shotgun (WGS) entry which is preliminary data.</text>
</comment>
<reference evidence="1" key="2">
    <citation type="journal article" date="2016" name="Fungal Biol.">
        <title>Ochratoxin A production by Penicillium thymicola.</title>
        <authorList>
            <person name="Nguyen H.D.T."/>
            <person name="McMullin D.R."/>
            <person name="Ponomareva E."/>
            <person name="Riley R."/>
            <person name="Pomraning K.R."/>
            <person name="Baker S.E."/>
            <person name="Seifert K.A."/>
        </authorList>
    </citation>
    <scope>NUCLEOTIDE SEQUENCE</scope>
    <source>
        <strain evidence="1">DAOM 180753</strain>
    </source>
</reference>
<dbReference type="AlphaFoldDB" id="A0AAI9TAX0"/>
<gene>
    <name evidence="1" type="ORF">VN97_g9752</name>
</gene>
<name>A0AAI9TAX0_PENTH</name>
<sequence length="76" mass="8931">MQKRLLALLEVADFLPAWNDLSLILGLEHTDDEELSSQWEDAYFGDDDRGHRKLDSSLLFVQFQSFRLSFLLRMAR</sequence>
<evidence type="ECO:0000313" key="2">
    <source>
        <dbReference type="Proteomes" id="UP001227192"/>
    </source>
</evidence>
<dbReference type="EMBL" id="LACB01000409">
    <property type="protein sequence ID" value="KAJ9483638.1"/>
    <property type="molecule type" value="Genomic_DNA"/>
</dbReference>
<proteinExistence type="predicted"/>
<accession>A0AAI9TAX0</accession>
<dbReference type="Proteomes" id="UP001227192">
    <property type="component" value="Unassembled WGS sequence"/>
</dbReference>
<protein>
    <submittedName>
        <fullName evidence="1">Uncharacterized protein</fullName>
    </submittedName>
</protein>
<keyword evidence="2" id="KW-1185">Reference proteome</keyword>
<organism evidence="1 2">
    <name type="scientific">Penicillium thymicola</name>
    <dbReference type="NCBI Taxonomy" id="293382"/>
    <lineage>
        <taxon>Eukaryota</taxon>
        <taxon>Fungi</taxon>
        <taxon>Dikarya</taxon>
        <taxon>Ascomycota</taxon>
        <taxon>Pezizomycotina</taxon>
        <taxon>Eurotiomycetes</taxon>
        <taxon>Eurotiomycetidae</taxon>
        <taxon>Eurotiales</taxon>
        <taxon>Aspergillaceae</taxon>
        <taxon>Penicillium</taxon>
    </lineage>
</organism>